<reference evidence="3" key="3">
    <citation type="submission" date="2020-12" db="UniProtKB">
        <authorList>
            <consortium name="EnsemblPlants"/>
        </authorList>
    </citation>
    <scope>IDENTIFICATION</scope>
</reference>
<sequence>MVIDTAHSSGVGSMYGQTWMKLTCILHSFQGSEGKRKPSVDMMERNGVDLHRPGDLELRPGLVRRRLMVRQPEDQLAAPHWNISGSKHCDVFVKSPSTQYQLTKTPVTKPPKTLRLFDLNKLPTISTTSPVLSPTWTTGSADSTTYVPSDESSKMATMSRDFITDTDSFSSPTQQKISLCADEGGGRGRARLAVDLGPLRDSKASKVLRLDDGHRFEISDDDQSVDIRKPVFLEKPCHPDDRLGIPSWKRLKRLSEYTSGHIPAPVVKSRTTDTADIAQQPYVTKTLTSSMRGEAKVHRKDEDEETGAVRALVMLSSEKRKRDLSCFSSDDFRQPDSLKASTEHNGNSCSETLSDEVLNEGRQCSSPSPAGSDLTGGSNATAKSLGSGSVLLRPINKQRYRSMAEVMAQASFLRRV</sequence>
<dbReference type="RefSeq" id="XP_024370766.1">
    <property type="nucleotide sequence ID" value="XM_024514998.2"/>
</dbReference>
<dbReference type="AlphaFoldDB" id="A0A2K1KUP2"/>
<feature type="compositionally biased region" description="Polar residues" evidence="1">
    <location>
        <begin position="339"/>
        <end position="352"/>
    </location>
</feature>
<dbReference type="EMBL" id="ABEU02000003">
    <property type="protein sequence ID" value="PNR57488.1"/>
    <property type="molecule type" value="Genomic_DNA"/>
</dbReference>
<evidence type="ECO:0000313" key="2">
    <source>
        <dbReference type="EMBL" id="PNR57488.1"/>
    </source>
</evidence>
<protein>
    <submittedName>
        <fullName evidence="2 3">Uncharacterized protein</fullName>
    </submittedName>
</protein>
<feature type="compositionally biased region" description="Polar residues" evidence="1">
    <location>
        <begin position="132"/>
        <end position="147"/>
    </location>
</feature>
<feature type="region of interest" description="Disordered" evidence="1">
    <location>
        <begin position="132"/>
        <end position="152"/>
    </location>
</feature>
<reference evidence="2 4" key="2">
    <citation type="journal article" date="2018" name="Plant J.">
        <title>The Physcomitrella patens chromosome-scale assembly reveals moss genome structure and evolution.</title>
        <authorList>
            <person name="Lang D."/>
            <person name="Ullrich K.K."/>
            <person name="Murat F."/>
            <person name="Fuchs J."/>
            <person name="Jenkins J."/>
            <person name="Haas F.B."/>
            <person name="Piednoel M."/>
            <person name="Gundlach H."/>
            <person name="Van Bel M."/>
            <person name="Meyberg R."/>
            <person name="Vives C."/>
            <person name="Morata J."/>
            <person name="Symeonidi A."/>
            <person name="Hiss M."/>
            <person name="Muchero W."/>
            <person name="Kamisugi Y."/>
            <person name="Saleh O."/>
            <person name="Blanc G."/>
            <person name="Decker E.L."/>
            <person name="van Gessel N."/>
            <person name="Grimwood J."/>
            <person name="Hayes R.D."/>
            <person name="Graham S.W."/>
            <person name="Gunter L.E."/>
            <person name="McDaniel S.F."/>
            <person name="Hoernstein S.N.W."/>
            <person name="Larsson A."/>
            <person name="Li F.W."/>
            <person name="Perroud P.F."/>
            <person name="Phillips J."/>
            <person name="Ranjan P."/>
            <person name="Rokshar D.S."/>
            <person name="Rothfels C.J."/>
            <person name="Schneider L."/>
            <person name="Shu S."/>
            <person name="Stevenson D.W."/>
            <person name="Thummler F."/>
            <person name="Tillich M."/>
            <person name="Villarreal Aguilar J.C."/>
            <person name="Widiez T."/>
            <person name="Wong G.K."/>
            <person name="Wymore A."/>
            <person name="Zhang Y."/>
            <person name="Zimmer A.D."/>
            <person name="Quatrano R.S."/>
            <person name="Mayer K.F.X."/>
            <person name="Goodstein D."/>
            <person name="Casacuberta J.M."/>
            <person name="Vandepoele K."/>
            <person name="Reski R."/>
            <person name="Cuming A.C."/>
            <person name="Tuskan G.A."/>
            <person name="Maumus F."/>
            <person name="Salse J."/>
            <person name="Schmutz J."/>
            <person name="Rensing S.A."/>
        </authorList>
    </citation>
    <scope>NUCLEOTIDE SEQUENCE [LARGE SCALE GENOMIC DNA]</scope>
    <source>
        <strain evidence="3 4">cv. Gransden 2004</strain>
    </source>
</reference>
<organism evidence="2">
    <name type="scientific">Physcomitrium patens</name>
    <name type="common">Spreading-leaved earth moss</name>
    <name type="synonym">Physcomitrella patens</name>
    <dbReference type="NCBI Taxonomy" id="3218"/>
    <lineage>
        <taxon>Eukaryota</taxon>
        <taxon>Viridiplantae</taxon>
        <taxon>Streptophyta</taxon>
        <taxon>Embryophyta</taxon>
        <taxon>Bryophyta</taxon>
        <taxon>Bryophytina</taxon>
        <taxon>Bryopsida</taxon>
        <taxon>Funariidae</taxon>
        <taxon>Funariales</taxon>
        <taxon>Funariaceae</taxon>
        <taxon>Physcomitrium</taxon>
    </lineage>
</organism>
<dbReference type="EnsemblPlants" id="Pp3c3_15660V3.1">
    <property type="protein sequence ID" value="Pp3c3_15660V3.1"/>
    <property type="gene ID" value="Pp3c3_15660"/>
</dbReference>
<accession>A0A2K1KUP2</accession>
<keyword evidence="4" id="KW-1185">Reference proteome</keyword>
<dbReference type="GeneID" id="112280057"/>
<dbReference type="Gramene" id="Pp3c3_15660V3.2">
    <property type="protein sequence ID" value="Pp3c3_15660V3.2"/>
    <property type="gene ID" value="Pp3c3_15660"/>
</dbReference>
<gene>
    <name evidence="3" type="primary">LOC112280057</name>
    <name evidence="2" type="ORF">PHYPA_004482</name>
</gene>
<dbReference type="EnsemblPlants" id="Pp3c3_15660V3.2">
    <property type="protein sequence ID" value="Pp3c3_15660V3.2"/>
    <property type="gene ID" value="Pp3c3_15660"/>
</dbReference>
<reference evidence="2 4" key="1">
    <citation type="journal article" date="2008" name="Science">
        <title>The Physcomitrella genome reveals evolutionary insights into the conquest of land by plants.</title>
        <authorList>
            <person name="Rensing S."/>
            <person name="Lang D."/>
            <person name="Zimmer A."/>
            <person name="Terry A."/>
            <person name="Salamov A."/>
            <person name="Shapiro H."/>
            <person name="Nishiyama T."/>
            <person name="Perroud P.-F."/>
            <person name="Lindquist E."/>
            <person name="Kamisugi Y."/>
            <person name="Tanahashi T."/>
            <person name="Sakakibara K."/>
            <person name="Fujita T."/>
            <person name="Oishi K."/>
            <person name="Shin-I T."/>
            <person name="Kuroki Y."/>
            <person name="Toyoda A."/>
            <person name="Suzuki Y."/>
            <person name="Hashimoto A."/>
            <person name="Yamaguchi K."/>
            <person name="Sugano A."/>
            <person name="Kohara Y."/>
            <person name="Fujiyama A."/>
            <person name="Anterola A."/>
            <person name="Aoki S."/>
            <person name="Ashton N."/>
            <person name="Barbazuk W.B."/>
            <person name="Barker E."/>
            <person name="Bennetzen J."/>
            <person name="Bezanilla M."/>
            <person name="Blankenship R."/>
            <person name="Cho S.H."/>
            <person name="Dutcher S."/>
            <person name="Estelle M."/>
            <person name="Fawcett J.A."/>
            <person name="Gundlach H."/>
            <person name="Hanada K."/>
            <person name="Heyl A."/>
            <person name="Hicks K.A."/>
            <person name="Hugh J."/>
            <person name="Lohr M."/>
            <person name="Mayer K."/>
            <person name="Melkozernov A."/>
            <person name="Murata T."/>
            <person name="Nelson D."/>
            <person name="Pils B."/>
            <person name="Prigge M."/>
            <person name="Reiss B."/>
            <person name="Renner T."/>
            <person name="Rombauts S."/>
            <person name="Rushton P."/>
            <person name="Sanderfoot A."/>
            <person name="Schween G."/>
            <person name="Shiu S.-H."/>
            <person name="Stueber K."/>
            <person name="Theodoulou F.L."/>
            <person name="Tu H."/>
            <person name="Van de Peer Y."/>
            <person name="Verrier P.J."/>
            <person name="Waters E."/>
            <person name="Wood A."/>
            <person name="Yang L."/>
            <person name="Cove D."/>
            <person name="Cuming A."/>
            <person name="Hasebe M."/>
            <person name="Lucas S."/>
            <person name="Mishler D.B."/>
            <person name="Reski R."/>
            <person name="Grigoriev I."/>
            <person name="Quatrano R.S."/>
            <person name="Boore J.L."/>
        </authorList>
    </citation>
    <scope>NUCLEOTIDE SEQUENCE [LARGE SCALE GENOMIC DNA]</scope>
    <source>
        <strain evidence="3 4">cv. Gransden 2004</strain>
    </source>
</reference>
<evidence type="ECO:0000256" key="1">
    <source>
        <dbReference type="SAM" id="MobiDB-lite"/>
    </source>
</evidence>
<dbReference type="OrthoDB" id="10666204at2759"/>
<feature type="region of interest" description="Disordered" evidence="1">
    <location>
        <begin position="336"/>
        <end position="385"/>
    </location>
</feature>
<proteinExistence type="predicted"/>
<dbReference type="PaxDb" id="3218-PP1S25_231V6.1"/>
<dbReference type="Proteomes" id="UP000006727">
    <property type="component" value="Chromosome 3"/>
</dbReference>
<evidence type="ECO:0000313" key="3">
    <source>
        <dbReference type="EnsemblPlants" id="Pp3c3_15660V3.1"/>
    </source>
</evidence>
<name>A0A2K1KUP2_PHYPA</name>
<feature type="compositionally biased region" description="Polar residues" evidence="1">
    <location>
        <begin position="362"/>
        <end position="385"/>
    </location>
</feature>
<evidence type="ECO:0000313" key="4">
    <source>
        <dbReference type="Proteomes" id="UP000006727"/>
    </source>
</evidence>
<dbReference type="KEGG" id="ppp:112280057"/>
<dbReference type="Gramene" id="Pp3c3_15660V3.1">
    <property type="protein sequence ID" value="Pp3c3_15660V3.1"/>
    <property type="gene ID" value="Pp3c3_15660"/>
</dbReference>